<dbReference type="AlphaFoldDB" id="A0AAJ0G574"/>
<sequence>MPLVVPGLTSSGGDDKTSKWMSDLAGKKIGDSSNETTFAKKDLPQDHRIVKEGDMMTMDHKPDRLNIHTKEDGTVSKVTHG</sequence>
<comment type="caution">
    <text evidence="1">The sequence shown here is derived from an EMBL/GenBank/DDBJ whole genome shotgun (WGS) entry which is preliminary data.</text>
</comment>
<accession>A0AAJ0G574</accession>
<proteinExistence type="predicted"/>
<dbReference type="Proteomes" id="UP001271007">
    <property type="component" value="Unassembled WGS sequence"/>
</dbReference>
<name>A0AAJ0G574_9PEZI</name>
<evidence type="ECO:0000313" key="2">
    <source>
        <dbReference type="Proteomes" id="UP001271007"/>
    </source>
</evidence>
<dbReference type="PANTHER" id="PTHR39600:SF1">
    <property type="entry name" value="PEPTIDASE INHIBITOR I78 FAMILY PROTEIN"/>
    <property type="match status" value="1"/>
</dbReference>
<protein>
    <submittedName>
        <fullName evidence="1">Uncharacterized protein</fullName>
    </submittedName>
</protein>
<dbReference type="Pfam" id="PF11720">
    <property type="entry name" value="Inhibitor_I78"/>
    <property type="match status" value="1"/>
</dbReference>
<dbReference type="EMBL" id="JAWDJX010000060">
    <property type="protein sequence ID" value="KAK3047523.1"/>
    <property type="molecule type" value="Genomic_DNA"/>
</dbReference>
<keyword evidence="2" id="KW-1185">Reference proteome</keyword>
<evidence type="ECO:0000313" key="1">
    <source>
        <dbReference type="EMBL" id="KAK3047523.1"/>
    </source>
</evidence>
<dbReference type="InterPro" id="IPR021719">
    <property type="entry name" value="Prot_inh_I78"/>
</dbReference>
<dbReference type="Gene3D" id="3.30.10.10">
    <property type="entry name" value="Trypsin Inhibitor V, subunit A"/>
    <property type="match status" value="1"/>
</dbReference>
<gene>
    <name evidence="1" type="ORF">LTR09_011027</name>
</gene>
<organism evidence="1 2">
    <name type="scientific">Extremus antarcticus</name>
    <dbReference type="NCBI Taxonomy" id="702011"/>
    <lineage>
        <taxon>Eukaryota</taxon>
        <taxon>Fungi</taxon>
        <taxon>Dikarya</taxon>
        <taxon>Ascomycota</taxon>
        <taxon>Pezizomycotina</taxon>
        <taxon>Dothideomycetes</taxon>
        <taxon>Dothideomycetidae</taxon>
        <taxon>Mycosphaerellales</taxon>
        <taxon>Extremaceae</taxon>
        <taxon>Extremus</taxon>
    </lineage>
</organism>
<reference evidence="1" key="1">
    <citation type="submission" date="2023-04" db="EMBL/GenBank/DDBJ databases">
        <title>Black Yeasts Isolated from many extreme environments.</title>
        <authorList>
            <person name="Coleine C."/>
            <person name="Stajich J.E."/>
            <person name="Selbmann L."/>
        </authorList>
    </citation>
    <scope>NUCLEOTIDE SEQUENCE</scope>
    <source>
        <strain evidence="1">CCFEE 5312</strain>
    </source>
</reference>
<dbReference type="PANTHER" id="PTHR39600">
    <property type="entry name" value="PEPTIDASE INHIBITOR I78 FAMILY PROTEIN"/>
    <property type="match status" value="1"/>
</dbReference>